<dbReference type="SUPFAM" id="SSF53335">
    <property type="entry name" value="S-adenosyl-L-methionine-dependent methyltransferases"/>
    <property type="match status" value="1"/>
</dbReference>
<dbReference type="InterPro" id="IPR029063">
    <property type="entry name" value="SAM-dependent_MTases_sf"/>
</dbReference>
<proteinExistence type="predicted"/>
<keyword evidence="1" id="KW-0808">Transferase</keyword>
<dbReference type="EMBL" id="JAFGIX010000027">
    <property type="protein sequence ID" value="MBN1572732.1"/>
    <property type="molecule type" value="Genomic_DNA"/>
</dbReference>
<dbReference type="Gene3D" id="3.40.50.150">
    <property type="entry name" value="Vaccinia Virus protein VP39"/>
    <property type="match status" value="1"/>
</dbReference>
<reference evidence="1" key="2">
    <citation type="submission" date="2021-01" db="EMBL/GenBank/DDBJ databases">
        <authorList>
            <person name="Hahn C.R."/>
            <person name="Youssef N.H."/>
            <person name="Elshahed M."/>
        </authorList>
    </citation>
    <scope>NUCLEOTIDE SEQUENCE</scope>
    <source>
        <strain evidence="1">Zod_Metabat.24</strain>
    </source>
</reference>
<dbReference type="GO" id="GO:0008168">
    <property type="term" value="F:methyltransferase activity"/>
    <property type="evidence" value="ECO:0007669"/>
    <property type="project" value="UniProtKB-KW"/>
</dbReference>
<reference evidence="1" key="1">
    <citation type="journal article" date="2021" name="Environ. Microbiol.">
        <title>Genomic characterization of three novel Desulfobacterota classes expand the metabolic and phylogenetic diversity of the phylum.</title>
        <authorList>
            <person name="Murphy C.L."/>
            <person name="Biggerstaff J."/>
            <person name="Eichhorn A."/>
            <person name="Ewing E."/>
            <person name="Shahan R."/>
            <person name="Soriano D."/>
            <person name="Stewart S."/>
            <person name="VanMol K."/>
            <person name="Walker R."/>
            <person name="Walters P."/>
            <person name="Elshahed M.S."/>
            <person name="Youssef N.H."/>
        </authorList>
    </citation>
    <scope>NUCLEOTIDE SEQUENCE</scope>
    <source>
        <strain evidence="1">Zod_Metabat.24</strain>
    </source>
</reference>
<protein>
    <submittedName>
        <fullName evidence="1">Class I SAM-dependent methyltransferase</fullName>
    </submittedName>
</protein>
<gene>
    <name evidence="1" type="ORF">JW984_05980</name>
</gene>
<dbReference type="Proteomes" id="UP000809273">
    <property type="component" value="Unassembled WGS sequence"/>
</dbReference>
<comment type="caution">
    <text evidence="1">The sequence shown here is derived from an EMBL/GenBank/DDBJ whole genome shotgun (WGS) entry which is preliminary data.</text>
</comment>
<keyword evidence="1" id="KW-0489">Methyltransferase</keyword>
<evidence type="ECO:0000313" key="1">
    <source>
        <dbReference type="EMBL" id="MBN1572732.1"/>
    </source>
</evidence>
<dbReference type="AlphaFoldDB" id="A0A9D8PP20"/>
<accession>A0A9D8PP20</accession>
<sequence length="207" mass="23301">MGKGGKKKDRPIPCDYLAGEKSERAKILFDAVRPHIRSLCEGVSDETGGQNGSAPLSILDVTCGTSPLSAHILGEFSDAQYTGFDMNERAIDKCKSRFPDRIWTCSISNRFVIDRRYDLVIHIGVSSPRYDVFEIHSRLVESRYGRPGLILIEWGDNREGTCDTRETYDKIREIYMGAGFIVVDGGVFDIGDVPYPVRRYEVLKEVK</sequence>
<organism evidence="1 2">
    <name type="scientific">Candidatus Zymogenus saltonus</name>
    <dbReference type="NCBI Taxonomy" id="2844893"/>
    <lineage>
        <taxon>Bacteria</taxon>
        <taxon>Deltaproteobacteria</taxon>
        <taxon>Candidatus Zymogenia</taxon>
        <taxon>Candidatus Zymogeniales</taxon>
        <taxon>Candidatus Zymogenaceae</taxon>
        <taxon>Candidatus Zymogenus</taxon>
    </lineage>
</organism>
<evidence type="ECO:0000313" key="2">
    <source>
        <dbReference type="Proteomes" id="UP000809273"/>
    </source>
</evidence>
<name>A0A9D8PP20_9DELT</name>
<dbReference type="GO" id="GO:0032259">
    <property type="term" value="P:methylation"/>
    <property type="evidence" value="ECO:0007669"/>
    <property type="project" value="UniProtKB-KW"/>
</dbReference>